<proteinExistence type="predicted"/>
<reference evidence="1" key="1">
    <citation type="submission" date="2022-10" db="EMBL/GenBank/DDBJ databases">
        <title>Culturing micro-colonial fungi from biological soil crusts in the Mojave desert and describing Neophaeococcomyces mojavensis, and introducing the new genera and species Taxawa tesnikishii.</title>
        <authorList>
            <person name="Kurbessoian T."/>
            <person name="Stajich J.E."/>
        </authorList>
    </citation>
    <scope>NUCLEOTIDE SEQUENCE</scope>
    <source>
        <strain evidence="1">JES_112</strain>
    </source>
</reference>
<comment type="caution">
    <text evidence="1">The sequence shown here is derived from an EMBL/GenBank/DDBJ whole genome shotgun (WGS) entry which is preliminary data.</text>
</comment>
<dbReference type="EMBL" id="JAPDRQ010000104">
    <property type="protein sequence ID" value="KAJ9655103.1"/>
    <property type="molecule type" value="Genomic_DNA"/>
</dbReference>
<organism evidence="1 2">
    <name type="scientific">Neophaeococcomyces mojaviensis</name>
    <dbReference type="NCBI Taxonomy" id="3383035"/>
    <lineage>
        <taxon>Eukaryota</taxon>
        <taxon>Fungi</taxon>
        <taxon>Dikarya</taxon>
        <taxon>Ascomycota</taxon>
        <taxon>Pezizomycotina</taxon>
        <taxon>Eurotiomycetes</taxon>
        <taxon>Chaetothyriomycetidae</taxon>
        <taxon>Chaetothyriales</taxon>
        <taxon>Chaetothyriales incertae sedis</taxon>
        <taxon>Neophaeococcomyces</taxon>
    </lineage>
</organism>
<dbReference type="Proteomes" id="UP001172386">
    <property type="component" value="Unassembled WGS sequence"/>
</dbReference>
<protein>
    <submittedName>
        <fullName evidence="1">Uncharacterized protein</fullName>
    </submittedName>
</protein>
<keyword evidence="2" id="KW-1185">Reference proteome</keyword>
<evidence type="ECO:0000313" key="2">
    <source>
        <dbReference type="Proteomes" id="UP001172386"/>
    </source>
</evidence>
<name>A0ACC3A458_9EURO</name>
<evidence type="ECO:0000313" key="1">
    <source>
        <dbReference type="EMBL" id="KAJ9655103.1"/>
    </source>
</evidence>
<sequence>MNISHPIHQDGAWISFPESVTLQDVQAWLNVLISFLCAGGTYVVVRFYWQIAARRVANGERVLARSLLSLNTVGETIDLLMLLRHELFTKPFFATMIQSILVICLTVGTLTSGFTARAFTRHGVIEIGYNITGTVARRSASNMLYKALALEQTINDFDRAGVPITKLLDFLPDRTEPWVYVPEQWSHSWTLSCNYTPATIIPNVQSTANCSDKLWSQVPEVKLLWRNLRNITGWYYSYDSSTHYGTNQSIIADMLVFMHGTKINEYINKTASSLTLRTVFMYMQDIPRNATTNATCNTIKGTIQQTTYTEFMCLATKNNSVVKNTTLGAYPESYNTGTIASAYSQQFTGPLLDQTTLGNPMTMLSGEELLRFYQAYLALKDTSTSGVRGWHMLNIDMTVAQVSLACLIVCGVALLVVVIGLMCYWVFVWRNWHKLNSMPESKLDWMLHSLGPPGGGNTPGAAKQRFKHAMLMSTQGSDQIPLADAKSAMGGFVSSKAYDPGSDFGTPAEGGLGIEHSHGFHTHSMSPAWTVSENLRSPPITPSTWTAASLGSPPSASTHETPPFAQRRLGPSSRGKADMYIMISDQTP</sequence>
<accession>A0ACC3A458</accession>
<gene>
    <name evidence="1" type="ORF">H2198_005959</name>
</gene>